<organism evidence="1">
    <name type="scientific">Culex pipiens</name>
    <name type="common">House mosquito</name>
    <dbReference type="NCBI Taxonomy" id="7175"/>
    <lineage>
        <taxon>Eukaryota</taxon>
        <taxon>Metazoa</taxon>
        <taxon>Ecdysozoa</taxon>
        <taxon>Arthropoda</taxon>
        <taxon>Hexapoda</taxon>
        <taxon>Insecta</taxon>
        <taxon>Pterygota</taxon>
        <taxon>Neoptera</taxon>
        <taxon>Endopterygota</taxon>
        <taxon>Diptera</taxon>
        <taxon>Nematocera</taxon>
        <taxon>Culicoidea</taxon>
        <taxon>Culicidae</taxon>
        <taxon>Culicinae</taxon>
        <taxon>Culicini</taxon>
        <taxon>Culex</taxon>
        <taxon>Culex</taxon>
    </lineage>
</organism>
<evidence type="ECO:0000313" key="1">
    <source>
        <dbReference type="EMBL" id="CAG6527677.1"/>
    </source>
</evidence>
<dbReference type="AlphaFoldDB" id="A0A8D8MF15"/>
<proteinExistence type="predicted"/>
<dbReference type="EMBL" id="HBUE01135342">
    <property type="protein sequence ID" value="CAG6498406.1"/>
    <property type="molecule type" value="Transcribed_RNA"/>
</dbReference>
<sequence>MIRPDHMDFGWSHRWRPQWSIFPRDGFVVTVFCLWKARCSAFAAPLLKPLSKNDRKKSCWSWECLWCPTTGLSAFDFSGTPSSSVPWLISRRVRTMPFSRPAKIRCWRREAAAGLPFT</sequence>
<name>A0A8D8MF15_CULPI</name>
<protein>
    <submittedName>
        <fullName evidence="1">(northern house mosquito) hypothetical protein</fullName>
    </submittedName>
</protein>
<reference evidence="1" key="1">
    <citation type="submission" date="2021-05" db="EMBL/GenBank/DDBJ databases">
        <authorList>
            <person name="Alioto T."/>
            <person name="Alioto T."/>
            <person name="Gomez Garrido J."/>
        </authorList>
    </citation>
    <scope>NUCLEOTIDE SEQUENCE</scope>
</reference>
<accession>A0A8D8MF15</accession>
<dbReference type="EMBL" id="HBUE01301935">
    <property type="protein sequence ID" value="CAG6579399.1"/>
    <property type="molecule type" value="Transcribed_RNA"/>
</dbReference>
<dbReference type="EMBL" id="HBUE01195938">
    <property type="protein sequence ID" value="CAG6527677.1"/>
    <property type="molecule type" value="Transcribed_RNA"/>
</dbReference>